<dbReference type="Gene3D" id="2.30.180.10">
    <property type="entry name" value="FAS1 domain"/>
    <property type="match status" value="1"/>
</dbReference>
<dbReference type="PANTHER" id="PTHR37232:SF2">
    <property type="entry name" value="FAS1 DOMAIN-CONTAINING PROTEIN"/>
    <property type="match status" value="1"/>
</dbReference>
<keyword evidence="4" id="KW-1185">Reference proteome</keyword>
<dbReference type="Proteomes" id="UP001161247">
    <property type="component" value="Chromosome 1"/>
</dbReference>
<evidence type="ECO:0000259" key="2">
    <source>
        <dbReference type="Pfam" id="PF02469"/>
    </source>
</evidence>
<feature type="domain" description="FAS1" evidence="2">
    <location>
        <begin position="4"/>
        <end position="118"/>
    </location>
</feature>
<dbReference type="SUPFAM" id="SSF82153">
    <property type="entry name" value="FAS1 domain"/>
    <property type="match status" value="1"/>
</dbReference>
<dbReference type="Pfam" id="PF02469">
    <property type="entry name" value="Fasciclin"/>
    <property type="match status" value="1"/>
</dbReference>
<dbReference type="PANTHER" id="PTHR37232">
    <property type="entry name" value="FASCICLIN DOMAIN PROTEIN"/>
    <property type="match status" value="1"/>
</dbReference>
<evidence type="ECO:0000256" key="1">
    <source>
        <dbReference type="ARBA" id="ARBA00007843"/>
    </source>
</evidence>
<dbReference type="InterPro" id="IPR036378">
    <property type="entry name" value="FAS1_dom_sf"/>
</dbReference>
<evidence type="ECO:0000313" key="3">
    <source>
        <dbReference type="EMBL" id="CAI9091647.1"/>
    </source>
</evidence>
<name>A0AAV1C9Y4_OLDCO</name>
<comment type="similarity">
    <text evidence="1">Belongs to the fasciclin-like AGP family.</text>
</comment>
<protein>
    <submittedName>
        <fullName evidence="3">OLC1v1026723C1</fullName>
    </submittedName>
</protein>
<dbReference type="AlphaFoldDB" id="A0AAV1C9Y4"/>
<gene>
    <name evidence="3" type="ORF">OLC1_LOCUS3528</name>
</gene>
<accession>A0AAV1C9Y4</accession>
<organism evidence="3 4">
    <name type="scientific">Oldenlandia corymbosa var. corymbosa</name>
    <dbReference type="NCBI Taxonomy" id="529605"/>
    <lineage>
        <taxon>Eukaryota</taxon>
        <taxon>Viridiplantae</taxon>
        <taxon>Streptophyta</taxon>
        <taxon>Embryophyta</taxon>
        <taxon>Tracheophyta</taxon>
        <taxon>Spermatophyta</taxon>
        <taxon>Magnoliopsida</taxon>
        <taxon>eudicotyledons</taxon>
        <taxon>Gunneridae</taxon>
        <taxon>Pentapetalae</taxon>
        <taxon>asterids</taxon>
        <taxon>lamiids</taxon>
        <taxon>Gentianales</taxon>
        <taxon>Rubiaceae</taxon>
        <taxon>Rubioideae</taxon>
        <taxon>Spermacoceae</taxon>
        <taxon>Hedyotis-Oldenlandia complex</taxon>
        <taxon>Oldenlandia</taxon>
    </lineage>
</organism>
<evidence type="ECO:0000313" key="4">
    <source>
        <dbReference type="Proteomes" id="UP001161247"/>
    </source>
</evidence>
<proteinExistence type="inferred from homology"/>
<reference evidence="3" key="1">
    <citation type="submission" date="2023-03" db="EMBL/GenBank/DDBJ databases">
        <authorList>
            <person name="Julca I."/>
        </authorList>
    </citation>
    <scope>NUCLEOTIDE SEQUENCE</scope>
</reference>
<dbReference type="InterPro" id="IPR000782">
    <property type="entry name" value="FAS1_domain"/>
</dbReference>
<dbReference type="EMBL" id="OX459118">
    <property type="protein sequence ID" value="CAI9091647.1"/>
    <property type="molecule type" value="Genomic_DNA"/>
</dbReference>
<sequence>MVIEMLPGDLPFTIFLPSITAFERILGLHSNESLEGENGRDTYAVLTRVLGFSAVPRMIHSVDVPRDQEIDYDSLAGFTLYISRDDDGMLLVNRVRSEHVDLQGKNNLIVHIMDGVIMDADFEQSVLPDDDEDNVG</sequence>